<reference evidence="1 2" key="1">
    <citation type="journal article" date="2013" name="Genome Announc.">
        <title>Draft Genome Sequence of Arcticibacter svalbardensis Strain MN12-7T, a Member of the Family Sphingobacteriaceae Isolated from an Arctic Soil Sample.</title>
        <authorList>
            <person name="Shivaji S."/>
            <person name="Ara S."/>
            <person name="Prasad S."/>
            <person name="Manasa B.P."/>
            <person name="Begum Z."/>
            <person name="Singh A."/>
            <person name="Kumar Pinnaka A."/>
        </authorList>
    </citation>
    <scope>NUCLEOTIDE SEQUENCE [LARGE SCALE GENOMIC DNA]</scope>
    <source>
        <strain evidence="1 2">MN12-7</strain>
    </source>
</reference>
<evidence type="ECO:0000313" key="1">
    <source>
        <dbReference type="EMBL" id="EOR94395.1"/>
    </source>
</evidence>
<proteinExistence type="predicted"/>
<gene>
    <name evidence="1" type="ORF">ADIARSV_2384</name>
</gene>
<accession>R9GS56</accession>
<dbReference type="EMBL" id="AQPN01000085">
    <property type="protein sequence ID" value="EOR94395.1"/>
    <property type="molecule type" value="Genomic_DNA"/>
</dbReference>
<name>R9GS56_9SPHI</name>
<dbReference type="AlphaFoldDB" id="R9GS56"/>
<dbReference type="RefSeq" id="WP_016195615.1">
    <property type="nucleotide sequence ID" value="NZ_AQPN01000085.1"/>
</dbReference>
<protein>
    <submittedName>
        <fullName evidence="1">Fumarate hydratase</fullName>
    </submittedName>
</protein>
<comment type="caution">
    <text evidence="1">The sequence shown here is derived from an EMBL/GenBank/DDBJ whole genome shotgun (WGS) entry which is preliminary data.</text>
</comment>
<dbReference type="PROSITE" id="PS51257">
    <property type="entry name" value="PROKAR_LIPOPROTEIN"/>
    <property type="match status" value="1"/>
</dbReference>
<dbReference type="eggNOG" id="ENOG5032U1C">
    <property type="taxonomic scope" value="Bacteria"/>
</dbReference>
<dbReference type="Proteomes" id="UP000014174">
    <property type="component" value="Unassembled WGS sequence"/>
</dbReference>
<evidence type="ECO:0000313" key="2">
    <source>
        <dbReference type="Proteomes" id="UP000014174"/>
    </source>
</evidence>
<sequence>MTYRSQVLVTFLFILFLFSACRFNPEVQQPGSSALQGIWEEEPLKYEDSLLTHTKHSFTFTCDSFYVTLETTSKVNYYEEECYHNGHWKEYAKGNYVVSHDTLYIIGTYTKENFKQKISGCYRTGQYLPMFLIQKIAPGEVKLMNLQQHLPVTLKLKQRTKCNPQPL</sequence>
<dbReference type="OrthoDB" id="793718at2"/>
<keyword evidence="2" id="KW-1185">Reference proteome</keyword>
<dbReference type="STRING" id="1150600.ADIARSV_2384"/>
<organism evidence="1 2">
    <name type="scientific">Arcticibacter svalbardensis MN12-7</name>
    <dbReference type="NCBI Taxonomy" id="1150600"/>
    <lineage>
        <taxon>Bacteria</taxon>
        <taxon>Pseudomonadati</taxon>
        <taxon>Bacteroidota</taxon>
        <taxon>Sphingobacteriia</taxon>
        <taxon>Sphingobacteriales</taxon>
        <taxon>Sphingobacteriaceae</taxon>
        <taxon>Arcticibacter</taxon>
    </lineage>
</organism>